<sequence>MGAKRYDNEHDKRKTLRTRITGRISINPYIGREVAWVVKKGLSLALLFLLFLPLASAGKVNLFNHLPGNETVKLVTFECHSNCTPQKWFMVDNLTIIKPHNETSDIKITITGNKSRQKLIPARNSTPFTINNINWSAVNETIKNLTSYKFLGSTLPKQYTRMTGRITENGLEMEFHCDDCFLGKCPMFLDMTCNTTCKVEPKTFADCGMDMRYTKTNTTTQKPENKQTCGPALLVGLALIPLLIRREKVS</sequence>
<dbReference type="KEGG" id="thm:CL1_1112"/>
<dbReference type="EMBL" id="CP003651">
    <property type="protein sequence ID" value="AFL95315.1"/>
    <property type="molecule type" value="Genomic_DNA"/>
</dbReference>
<evidence type="ECO:0000313" key="1">
    <source>
        <dbReference type="EMBL" id="AFL95315.1"/>
    </source>
</evidence>
<gene>
    <name evidence="1" type="ORF">CL1_1112</name>
</gene>
<proteinExistence type="predicted"/>
<keyword evidence="2" id="KW-1185">Reference proteome</keyword>
<dbReference type="InterPro" id="IPR027552">
    <property type="entry name" value="CGP_CTERM"/>
</dbReference>
<protein>
    <submittedName>
        <fullName evidence="1">Uncharacterized protein</fullName>
    </submittedName>
</protein>
<dbReference type="HOGENOM" id="CLU_1109545_0_0_2"/>
<name>I3ZUD1_THECF</name>
<organism evidence="1 2">
    <name type="scientific">Thermococcus cleftensis (strain DSM 27260 / KACC 17922 / CL1)</name>
    <dbReference type="NCBI Taxonomy" id="163003"/>
    <lineage>
        <taxon>Archaea</taxon>
        <taxon>Methanobacteriati</taxon>
        <taxon>Methanobacteriota</taxon>
        <taxon>Thermococci</taxon>
        <taxon>Thermococcales</taxon>
        <taxon>Thermococcaceae</taxon>
        <taxon>Thermococcus</taxon>
    </lineage>
</organism>
<dbReference type="Proteomes" id="UP000006064">
    <property type="component" value="Chromosome"/>
</dbReference>
<dbReference type="AlphaFoldDB" id="I3ZUD1"/>
<evidence type="ECO:0000313" key="2">
    <source>
        <dbReference type="Proteomes" id="UP000006064"/>
    </source>
</evidence>
<dbReference type="NCBIfam" id="TIGR04288">
    <property type="entry name" value="CGP_CTERM"/>
    <property type="match status" value="1"/>
</dbReference>
<reference evidence="1 2" key="1">
    <citation type="journal article" date="2012" name="J. Bacteriol.">
        <title>Complete Genome Sequence of the Hyperthermophilic Archaeon Thermococcus sp. Strain CL1, Isolated from a Paralvinella sp. Polychaete Worm Collected from a Hydrothermal Vent.</title>
        <authorList>
            <person name="Jung J.H."/>
            <person name="Holden J.F."/>
            <person name="Seo D.H."/>
            <person name="Park K.H."/>
            <person name="Shin H."/>
            <person name="Ryu S."/>
            <person name="Lee J.H."/>
            <person name="Park C.S."/>
        </authorList>
    </citation>
    <scope>NUCLEOTIDE SEQUENCE [LARGE SCALE GENOMIC DNA]</scope>
    <source>
        <strain evidence="2">DSM 27260 / KACC 17922 / CL1</strain>
    </source>
</reference>
<accession>I3ZUD1</accession>
<dbReference type="STRING" id="163003.CL1_1112"/>